<name>A0A382XGN9_9ZZZZ</name>
<dbReference type="AlphaFoldDB" id="A0A382XGN9"/>
<reference evidence="3" key="1">
    <citation type="submission" date="2018-05" db="EMBL/GenBank/DDBJ databases">
        <authorList>
            <person name="Lanie J.A."/>
            <person name="Ng W.-L."/>
            <person name="Kazmierczak K.M."/>
            <person name="Andrzejewski T.M."/>
            <person name="Davidsen T.M."/>
            <person name="Wayne K.J."/>
            <person name="Tettelin H."/>
            <person name="Glass J.I."/>
            <person name="Rusch D."/>
            <person name="Podicherti R."/>
            <person name="Tsui H.-C.T."/>
            <person name="Winkler M.E."/>
        </authorList>
    </citation>
    <scope>NUCLEOTIDE SEQUENCE</scope>
</reference>
<dbReference type="InterPro" id="IPR002068">
    <property type="entry name" value="A-crystallin/Hsp20_dom"/>
</dbReference>
<dbReference type="InterPro" id="IPR008978">
    <property type="entry name" value="HSP20-like_chaperone"/>
</dbReference>
<dbReference type="EMBL" id="UINC01167629">
    <property type="protein sequence ID" value="SVD70242.1"/>
    <property type="molecule type" value="Genomic_DNA"/>
</dbReference>
<feature type="domain" description="SHSP" evidence="2">
    <location>
        <begin position="35"/>
        <end position="152"/>
    </location>
</feature>
<dbReference type="Gene3D" id="2.60.40.790">
    <property type="match status" value="1"/>
</dbReference>
<keyword evidence="1" id="KW-0346">Stress response</keyword>
<protein>
    <recommendedName>
        <fullName evidence="2">SHSP domain-containing protein</fullName>
    </recommendedName>
</protein>
<evidence type="ECO:0000259" key="2">
    <source>
        <dbReference type="PROSITE" id="PS01031"/>
    </source>
</evidence>
<organism evidence="3">
    <name type="scientific">marine metagenome</name>
    <dbReference type="NCBI Taxonomy" id="408172"/>
    <lineage>
        <taxon>unclassified sequences</taxon>
        <taxon>metagenomes</taxon>
        <taxon>ecological metagenomes</taxon>
    </lineage>
</organism>
<dbReference type="PANTHER" id="PTHR47062:SF2">
    <property type="entry name" value="SMALL HEAT SHOCK PROTEIN IBPB"/>
    <property type="match status" value="1"/>
</dbReference>
<evidence type="ECO:0000256" key="1">
    <source>
        <dbReference type="ARBA" id="ARBA00023016"/>
    </source>
</evidence>
<dbReference type="Pfam" id="PF00011">
    <property type="entry name" value="HSP20"/>
    <property type="match status" value="1"/>
</dbReference>
<sequence>MNKLIPIFNQLRPFTVGYDNIFDRFETMFEGDHFFDQTGNYPPYNILKTGDYTYDIELALAGFGKDDIDVKFADSQLVVKSVSKEEKSKVENVEVLPRGMLHKGISQRQFTRSFTIADDVEVKGAELKDGLLKVSLEKIIPENKKPRIIKIK</sequence>
<dbReference type="InterPro" id="IPR037913">
    <property type="entry name" value="ACD_IbpA/B"/>
</dbReference>
<evidence type="ECO:0000313" key="3">
    <source>
        <dbReference type="EMBL" id="SVD70242.1"/>
    </source>
</evidence>
<dbReference type="PROSITE" id="PS01031">
    <property type="entry name" value="SHSP"/>
    <property type="match status" value="1"/>
</dbReference>
<dbReference type="SUPFAM" id="SSF49764">
    <property type="entry name" value="HSP20-like chaperones"/>
    <property type="match status" value="1"/>
</dbReference>
<gene>
    <name evidence="3" type="ORF">METZ01_LOCUS423096</name>
</gene>
<dbReference type="CDD" id="cd06470">
    <property type="entry name" value="ACD_IbpA-B_like"/>
    <property type="match status" value="1"/>
</dbReference>
<proteinExistence type="predicted"/>
<accession>A0A382XGN9</accession>
<dbReference type="PANTHER" id="PTHR47062">
    <property type="match status" value="1"/>
</dbReference>